<organism evidence="5 6">
    <name type="scientific">Euphydryas editha</name>
    <name type="common">Edith's checkerspot</name>
    <dbReference type="NCBI Taxonomy" id="104508"/>
    <lineage>
        <taxon>Eukaryota</taxon>
        <taxon>Metazoa</taxon>
        <taxon>Ecdysozoa</taxon>
        <taxon>Arthropoda</taxon>
        <taxon>Hexapoda</taxon>
        <taxon>Insecta</taxon>
        <taxon>Pterygota</taxon>
        <taxon>Neoptera</taxon>
        <taxon>Endopterygota</taxon>
        <taxon>Lepidoptera</taxon>
        <taxon>Glossata</taxon>
        <taxon>Ditrysia</taxon>
        <taxon>Papilionoidea</taxon>
        <taxon>Nymphalidae</taxon>
        <taxon>Nymphalinae</taxon>
        <taxon>Euphydryas</taxon>
    </lineage>
</organism>
<dbReference type="InterPro" id="IPR001878">
    <property type="entry name" value="Znf_CCHC"/>
</dbReference>
<evidence type="ECO:0000313" key="4">
    <source>
        <dbReference type="EMBL" id="CAH2086710.1"/>
    </source>
</evidence>
<dbReference type="PROSITE" id="PS50158">
    <property type="entry name" value="ZF_CCHC"/>
    <property type="match status" value="1"/>
</dbReference>
<dbReference type="Gene3D" id="4.10.60.10">
    <property type="entry name" value="Zinc finger, CCHC-type"/>
    <property type="match status" value="1"/>
</dbReference>
<evidence type="ECO:0000256" key="2">
    <source>
        <dbReference type="SAM" id="MobiDB-lite"/>
    </source>
</evidence>
<name>A0AAU9U942_EUPED</name>
<dbReference type="GO" id="GO:0008270">
    <property type="term" value="F:zinc ion binding"/>
    <property type="evidence" value="ECO:0007669"/>
    <property type="project" value="UniProtKB-KW"/>
</dbReference>
<protein>
    <recommendedName>
        <fullName evidence="3">CCHC-type domain-containing protein</fullName>
    </recommendedName>
</protein>
<keyword evidence="1" id="KW-0863">Zinc-finger</keyword>
<feature type="region of interest" description="Disordered" evidence="2">
    <location>
        <begin position="368"/>
        <end position="391"/>
    </location>
</feature>
<feature type="compositionally biased region" description="Basic and acidic residues" evidence="2">
    <location>
        <begin position="64"/>
        <end position="74"/>
    </location>
</feature>
<evidence type="ECO:0000256" key="1">
    <source>
        <dbReference type="PROSITE-ProRule" id="PRU00047"/>
    </source>
</evidence>
<dbReference type="EMBL" id="CAKOGL010000005">
    <property type="protein sequence ID" value="CAH2086710.1"/>
    <property type="molecule type" value="Genomic_DNA"/>
</dbReference>
<dbReference type="SMART" id="SM00343">
    <property type="entry name" value="ZnF_C2HC"/>
    <property type="match status" value="2"/>
</dbReference>
<proteinExistence type="predicted"/>
<dbReference type="GO" id="GO:0003676">
    <property type="term" value="F:nucleic acid binding"/>
    <property type="evidence" value="ECO:0007669"/>
    <property type="project" value="InterPro"/>
</dbReference>
<evidence type="ECO:0000313" key="6">
    <source>
        <dbReference type="Proteomes" id="UP001153954"/>
    </source>
</evidence>
<reference evidence="5" key="1">
    <citation type="submission" date="2022-03" db="EMBL/GenBank/DDBJ databases">
        <authorList>
            <person name="Tunstrom K."/>
        </authorList>
    </citation>
    <scope>NUCLEOTIDE SEQUENCE</scope>
</reference>
<feature type="region of interest" description="Disordered" evidence="2">
    <location>
        <begin position="319"/>
        <end position="340"/>
    </location>
</feature>
<dbReference type="InterPro" id="IPR036875">
    <property type="entry name" value="Znf_CCHC_sf"/>
</dbReference>
<feature type="compositionally biased region" description="Basic and acidic residues" evidence="2">
    <location>
        <begin position="1"/>
        <end position="43"/>
    </location>
</feature>
<dbReference type="SUPFAM" id="SSF57756">
    <property type="entry name" value="Retrovirus zinc finger-like domains"/>
    <property type="match status" value="1"/>
</dbReference>
<keyword evidence="6" id="KW-1185">Reference proteome</keyword>
<dbReference type="EMBL" id="CAKOGL010000014">
    <property type="protein sequence ID" value="CAH2094652.1"/>
    <property type="molecule type" value="Genomic_DNA"/>
</dbReference>
<accession>A0AAU9U942</accession>
<dbReference type="AlphaFoldDB" id="A0AAU9U942"/>
<feature type="region of interest" description="Disordered" evidence="2">
    <location>
        <begin position="1"/>
        <end position="75"/>
    </location>
</feature>
<gene>
    <name evidence="5" type="ORF">EEDITHA_LOCUS10197</name>
    <name evidence="4" type="ORF">EEDITHA_LOCUS3048</name>
</gene>
<sequence length="446" mass="49908">MSDRESRSMSRHTPTEKRDKNRDSRRHRDDSRSNDNERLDRQTRSRNVRSKSPYVVATRHRRRDSSYGRRDSVRSDPLNQILERLNALEGRLPVMAPSTSSPLSRPSAGACTPTFAPEANVVSVADAESRATGQASEALRDEGAGTADRIVGALSSLLQVRSKHYYISNFDPSVHDFDTWCAEVDRARKLNNWDDRECLGRIGGCLRGDANTWLDEWVSGDRTWTNFKAEFRSLCPREVDMATVLYDVMSTNSNKYTTYAEYARKSLLRLNIVKGLSDELKTAIVIRGISDPQIKAAATNAKLQPSNMVEFLSVYVKPKSAPSANNPVRSPSDSSVLNSRKREATRYDRLSCYACGKVGHKQITCTKKARTDSNSAGPRPPVTLTTQSQPSQANNNKLVKICTFCKKSGHLVDSCFYKERIDSKANGNKNTTRVNFCSETTTNETT</sequence>
<dbReference type="Proteomes" id="UP001153954">
    <property type="component" value="Unassembled WGS sequence"/>
</dbReference>
<evidence type="ECO:0000313" key="5">
    <source>
        <dbReference type="EMBL" id="CAH2094652.1"/>
    </source>
</evidence>
<comment type="caution">
    <text evidence="5">The sequence shown here is derived from an EMBL/GenBank/DDBJ whole genome shotgun (WGS) entry which is preliminary data.</text>
</comment>
<feature type="domain" description="CCHC-type" evidence="3">
    <location>
        <begin position="352"/>
        <end position="367"/>
    </location>
</feature>
<keyword evidence="1" id="KW-0862">Zinc</keyword>
<keyword evidence="1" id="KW-0479">Metal-binding</keyword>
<feature type="compositionally biased region" description="Polar residues" evidence="2">
    <location>
        <begin position="322"/>
        <end position="338"/>
    </location>
</feature>
<evidence type="ECO:0000259" key="3">
    <source>
        <dbReference type="PROSITE" id="PS50158"/>
    </source>
</evidence>